<comment type="caution">
    <text evidence="1">The sequence shown here is derived from an EMBL/GenBank/DDBJ whole genome shotgun (WGS) entry which is preliminary data.</text>
</comment>
<dbReference type="OrthoDB" id="1325164at2759"/>
<evidence type="ECO:0000313" key="1">
    <source>
        <dbReference type="EMBL" id="KAG5577239.1"/>
    </source>
</evidence>
<reference evidence="1 2" key="1">
    <citation type="submission" date="2020-09" db="EMBL/GenBank/DDBJ databases">
        <title>De no assembly of potato wild relative species, Solanum commersonii.</title>
        <authorList>
            <person name="Cho K."/>
        </authorList>
    </citation>
    <scope>NUCLEOTIDE SEQUENCE [LARGE SCALE GENOMIC DNA]</scope>
    <source>
        <strain evidence="1">LZ3.2</strain>
        <tissue evidence="1">Leaf</tissue>
    </source>
</reference>
<dbReference type="AlphaFoldDB" id="A0A9J5WPW1"/>
<sequence>MDFKRKNIFFEYDVKSELIERTTSSATIEERHELHKKFLADCNQLTAECQKWLNLIEISKTMEASK</sequence>
<name>A0A9J5WPW1_SOLCO</name>
<accession>A0A9J5WPW1</accession>
<keyword evidence="2" id="KW-1185">Reference proteome</keyword>
<dbReference type="EMBL" id="JACXVP010000011">
    <property type="protein sequence ID" value="KAG5577239.1"/>
    <property type="molecule type" value="Genomic_DNA"/>
</dbReference>
<gene>
    <name evidence="1" type="ORF">H5410_057373</name>
</gene>
<proteinExistence type="predicted"/>
<protein>
    <submittedName>
        <fullName evidence="1">Uncharacterized protein</fullName>
    </submittedName>
</protein>
<evidence type="ECO:0000313" key="2">
    <source>
        <dbReference type="Proteomes" id="UP000824120"/>
    </source>
</evidence>
<dbReference type="Proteomes" id="UP000824120">
    <property type="component" value="Chromosome 11"/>
</dbReference>
<organism evidence="1 2">
    <name type="scientific">Solanum commersonii</name>
    <name type="common">Commerson's wild potato</name>
    <name type="synonym">Commerson's nightshade</name>
    <dbReference type="NCBI Taxonomy" id="4109"/>
    <lineage>
        <taxon>Eukaryota</taxon>
        <taxon>Viridiplantae</taxon>
        <taxon>Streptophyta</taxon>
        <taxon>Embryophyta</taxon>
        <taxon>Tracheophyta</taxon>
        <taxon>Spermatophyta</taxon>
        <taxon>Magnoliopsida</taxon>
        <taxon>eudicotyledons</taxon>
        <taxon>Gunneridae</taxon>
        <taxon>Pentapetalae</taxon>
        <taxon>asterids</taxon>
        <taxon>lamiids</taxon>
        <taxon>Solanales</taxon>
        <taxon>Solanaceae</taxon>
        <taxon>Solanoideae</taxon>
        <taxon>Solaneae</taxon>
        <taxon>Solanum</taxon>
    </lineage>
</organism>